<sequence>MPYYTGRSDEQLGNTMRLQIRASIAWSSERNMVAKLTPLVCTLIAAGFAYGYTSKFIEPCSYPARDVFFSRYIKSGCTKAEMKALDTISIGVLIILLTYIDF</sequence>
<keyword evidence="1" id="KW-1185">Reference proteome</keyword>
<accession>A0A6P8Y0Y4</accession>
<dbReference type="GeneID" id="117578298"/>
<dbReference type="RefSeq" id="XP_034119632.1">
    <property type="nucleotide sequence ID" value="XM_034263741.2"/>
</dbReference>
<dbReference type="AlphaFoldDB" id="A0A6P8Y0Y4"/>
<reference evidence="2 3" key="1">
    <citation type="submission" date="2025-04" db="UniProtKB">
        <authorList>
            <consortium name="RefSeq"/>
        </authorList>
    </citation>
    <scope>IDENTIFICATION</scope>
    <source>
        <strain evidence="2 3">15112-1751.03</strain>
        <tissue evidence="2 3">Whole Adult</tissue>
    </source>
</reference>
<protein>
    <submittedName>
        <fullName evidence="2 3">Uncharacterized protein LOC117578298</fullName>
    </submittedName>
</protein>
<dbReference type="RefSeq" id="XP_051864758.1">
    <property type="nucleotide sequence ID" value="XM_052008798.1"/>
</dbReference>
<dbReference type="RefSeq" id="XP_051864759.1">
    <property type="nucleotide sequence ID" value="XM_052008799.1"/>
</dbReference>
<proteinExistence type="predicted"/>
<evidence type="ECO:0000313" key="4">
    <source>
        <dbReference type="RefSeq" id="XP_051864758.1"/>
    </source>
</evidence>
<dbReference type="Proteomes" id="UP000515160">
    <property type="component" value="Chromosome X"/>
</dbReference>
<dbReference type="RefSeq" id="XP_034119633.1">
    <property type="nucleotide sequence ID" value="XM_034263742.2"/>
</dbReference>
<evidence type="ECO:0000313" key="3">
    <source>
        <dbReference type="RefSeq" id="XP_034119633.1"/>
    </source>
</evidence>
<name>A0A6P8Y0Y4_DROAB</name>
<evidence type="ECO:0000313" key="1">
    <source>
        <dbReference type="Proteomes" id="UP000515160"/>
    </source>
</evidence>
<organism evidence="1 3">
    <name type="scientific">Drosophila albomicans</name>
    <name type="common">Fruit fly</name>
    <dbReference type="NCBI Taxonomy" id="7291"/>
    <lineage>
        <taxon>Eukaryota</taxon>
        <taxon>Metazoa</taxon>
        <taxon>Ecdysozoa</taxon>
        <taxon>Arthropoda</taxon>
        <taxon>Hexapoda</taxon>
        <taxon>Insecta</taxon>
        <taxon>Pterygota</taxon>
        <taxon>Neoptera</taxon>
        <taxon>Endopterygota</taxon>
        <taxon>Diptera</taxon>
        <taxon>Brachycera</taxon>
        <taxon>Muscomorpha</taxon>
        <taxon>Ephydroidea</taxon>
        <taxon>Drosophilidae</taxon>
        <taxon>Drosophila</taxon>
    </lineage>
</organism>
<dbReference type="OrthoDB" id="7849394at2759"/>
<evidence type="ECO:0000313" key="2">
    <source>
        <dbReference type="RefSeq" id="XP_034119632.1"/>
    </source>
</evidence>
<gene>
    <name evidence="2 3 4 5" type="primary">LOC117578298</name>
</gene>
<evidence type="ECO:0000313" key="5">
    <source>
        <dbReference type="RefSeq" id="XP_051864759.1"/>
    </source>
</evidence>